<dbReference type="SUPFAM" id="SSF55469">
    <property type="entry name" value="FMN-dependent nitroreductase-like"/>
    <property type="match status" value="1"/>
</dbReference>
<dbReference type="PANTHER" id="PTHR23026">
    <property type="entry name" value="NADPH NITROREDUCTASE"/>
    <property type="match status" value="1"/>
</dbReference>
<organism evidence="5">
    <name type="scientific">marine metagenome</name>
    <dbReference type="NCBI Taxonomy" id="408172"/>
    <lineage>
        <taxon>unclassified sequences</taxon>
        <taxon>metagenomes</taxon>
        <taxon>ecological metagenomes</taxon>
    </lineage>
</organism>
<dbReference type="InterPro" id="IPR029479">
    <property type="entry name" value="Nitroreductase"/>
</dbReference>
<keyword evidence="1" id="KW-0285">Flavoprotein</keyword>
<gene>
    <name evidence="5" type="ORF">METZ01_LOCUS120840</name>
</gene>
<proteinExistence type="predicted"/>
<feature type="domain" description="Nitroreductase" evidence="4">
    <location>
        <begin position="30"/>
        <end position="195"/>
    </location>
</feature>
<evidence type="ECO:0000313" key="5">
    <source>
        <dbReference type="EMBL" id="SVA67986.1"/>
    </source>
</evidence>
<dbReference type="GO" id="GO:0016491">
    <property type="term" value="F:oxidoreductase activity"/>
    <property type="evidence" value="ECO:0007669"/>
    <property type="project" value="UniProtKB-KW"/>
</dbReference>
<evidence type="ECO:0000256" key="1">
    <source>
        <dbReference type="ARBA" id="ARBA00022630"/>
    </source>
</evidence>
<dbReference type="InterPro" id="IPR000415">
    <property type="entry name" value="Nitroreductase-like"/>
</dbReference>
<dbReference type="PANTHER" id="PTHR23026:SF90">
    <property type="entry name" value="IODOTYROSINE DEIODINASE 1"/>
    <property type="match status" value="1"/>
</dbReference>
<evidence type="ECO:0000256" key="2">
    <source>
        <dbReference type="ARBA" id="ARBA00022643"/>
    </source>
</evidence>
<sequence length="217" mass="24736">MSNKKLQYTPLSEADMARASEDFLTVMRLRRTVRDFSSRDIPIEVVKNIVSTAASAPSGANKEPWHFTIVKDAGVKRKIRMGAEIEEKAFYKQKAPDSWLYDLNKFGTDWHKEFLEEAPYLIIVFKQVYDLNNGKKFKNYYVNESVGIACGLLITAIHRAGLVSLTHTPSPMGFLEKICERPQNERAFLLLPIGYPAKDAVVPDLKKKQYSEYANII</sequence>
<dbReference type="EMBL" id="UINC01016307">
    <property type="protein sequence ID" value="SVA67986.1"/>
    <property type="molecule type" value="Genomic_DNA"/>
</dbReference>
<dbReference type="Gene3D" id="3.40.109.10">
    <property type="entry name" value="NADH Oxidase"/>
    <property type="match status" value="1"/>
</dbReference>
<dbReference type="InterPro" id="IPR050627">
    <property type="entry name" value="Nitroreductase/BluB"/>
</dbReference>
<name>A0A381XT62_9ZZZZ</name>
<keyword evidence="2" id="KW-0288">FMN</keyword>
<dbReference type="Pfam" id="PF00881">
    <property type="entry name" value="Nitroreductase"/>
    <property type="match status" value="1"/>
</dbReference>
<reference evidence="5" key="1">
    <citation type="submission" date="2018-05" db="EMBL/GenBank/DDBJ databases">
        <authorList>
            <person name="Lanie J.A."/>
            <person name="Ng W.-L."/>
            <person name="Kazmierczak K.M."/>
            <person name="Andrzejewski T.M."/>
            <person name="Davidsen T.M."/>
            <person name="Wayne K.J."/>
            <person name="Tettelin H."/>
            <person name="Glass J.I."/>
            <person name="Rusch D."/>
            <person name="Podicherti R."/>
            <person name="Tsui H.-C.T."/>
            <person name="Winkler M.E."/>
        </authorList>
    </citation>
    <scope>NUCLEOTIDE SEQUENCE</scope>
</reference>
<evidence type="ECO:0000256" key="3">
    <source>
        <dbReference type="ARBA" id="ARBA00023002"/>
    </source>
</evidence>
<dbReference type="CDD" id="cd02144">
    <property type="entry name" value="iodotyrosine_dehalogenase"/>
    <property type="match status" value="1"/>
</dbReference>
<protein>
    <recommendedName>
        <fullName evidence="4">Nitroreductase domain-containing protein</fullName>
    </recommendedName>
</protein>
<keyword evidence="3" id="KW-0560">Oxidoreductase</keyword>
<accession>A0A381XT62</accession>
<evidence type="ECO:0000259" key="4">
    <source>
        <dbReference type="Pfam" id="PF00881"/>
    </source>
</evidence>
<dbReference type="AlphaFoldDB" id="A0A381XT62"/>